<comment type="function">
    <text evidence="18">Catalyzes the oxidation of L-aspartate to iminoaspartate.</text>
</comment>
<dbReference type="SUPFAM" id="SSF51690">
    <property type="entry name" value="Nicotinate/Quinolinate PRTase C-terminal domain-like"/>
    <property type="match status" value="1"/>
</dbReference>
<dbReference type="GO" id="GO:0005737">
    <property type="term" value="C:cytoplasm"/>
    <property type="evidence" value="ECO:0007669"/>
    <property type="project" value="UniProtKB-SubCell"/>
</dbReference>
<evidence type="ECO:0000256" key="9">
    <source>
        <dbReference type="ARBA" id="ARBA00022630"/>
    </source>
</evidence>
<dbReference type="AlphaFoldDB" id="A0A397RZ90"/>
<evidence type="ECO:0000256" key="2">
    <source>
        <dbReference type="ARBA" id="ARBA00003237"/>
    </source>
</evidence>
<comment type="similarity">
    <text evidence="5 18">Belongs to the FAD-dependent oxidoreductase 2 family. NadB subfamily.</text>
</comment>
<dbReference type="InterPro" id="IPR003953">
    <property type="entry name" value="FAD-dep_OxRdtase_2_FAD-bd"/>
</dbReference>
<dbReference type="SUPFAM" id="SSF46977">
    <property type="entry name" value="Succinate dehydrogenase/fumarate reductase flavoprotein C-terminal domain"/>
    <property type="match status" value="1"/>
</dbReference>
<keyword evidence="24" id="KW-1185">Reference proteome</keyword>
<dbReference type="SUPFAM" id="SSF56425">
    <property type="entry name" value="Succinate dehydrogenase/fumarate reductase flavoprotein, catalytic domain"/>
    <property type="match status" value="1"/>
</dbReference>
<dbReference type="NCBIfam" id="NF004820">
    <property type="entry name" value="PRK06175.1"/>
    <property type="match status" value="1"/>
</dbReference>
<evidence type="ECO:0000256" key="11">
    <source>
        <dbReference type="ARBA" id="ARBA00022676"/>
    </source>
</evidence>
<dbReference type="InterPro" id="IPR013785">
    <property type="entry name" value="Aldolase_TIM"/>
</dbReference>
<dbReference type="Pfam" id="PF00890">
    <property type="entry name" value="FAD_binding_2"/>
    <property type="match status" value="1"/>
</dbReference>
<name>A0A397RZ90_9MOLU</name>
<evidence type="ECO:0000256" key="13">
    <source>
        <dbReference type="ARBA" id="ARBA00022827"/>
    </source>
</evidence>
<evidence type="ECO:0000256" key="16">
    <source>
        <dbReference type="ARBA" id="ARBA00048305"/>
    </source>
</evidence>
<dbReference type="InterPro" id="IPR015939">
    <property type="entry name" value="Fum_Rdtase/Succ_DH_flav-like_C"/>
</dbReference>
<feature type="domain" description="FAD-dependent oxidoreductase 2 FAD-binding" evidence="19">
    <location>
        <begin position="8"/>
        <end position="383"/>
    </location>
</feature>
<evidence type="ECO:0000256" key="7">
    <source>
        <dbReference type="ARBA" id="ARBA00011218"/>
    </source>
</evidence>
<dbReference type="Pfam" id="PF02910">
    <property type="entry name" value="Succ_DH_flav_C"/>
    <property type="match status" value="1"/>
</dbReference>
<dbReference type="InterPro" id="IPR004393">
    <property type="entry name" value="NadC"/>
</dbReference>
<evidence type="ECO:0000259" key="20">
    <source>
        <dbReference type="Pfam" id="PF01729"/>
    </source>
</evidence>
<gene>
    <name evidence="23" type="ORF">EI71_01207</name>
</gene>
<dbReference type="FunFam" id="3.90.1170.20:FF:000001">
    <property type="entry name" value="Nicotinate-nucleotide diphosphorylase (Carboxylating)"/>
    <property type="match status" value="1"/>
</dbReference>
<dbReference type="NCBIfam" id="TIGR00551">
    <property type="entry name" value="nadB"/>
    <property type="match status" value="1"/>
</dbReference>
<feature type="domain" description="Fumarate reductase/succinate dehydrogenase flavoprotein-like C-terminal" evidence="22">
    <location>
        <begin position="427"/>
        <end position="499"/>
    </location>
</feature>
<dbReference type="InterPro" id="IPR027477">
    <property type="entry name" value="Succ_DH/fumarate_Rdtase_cat_sf"/>
</dbReference>
<dbReference type="InterPro" id="IPR036068">
    <property type="entry name" value="Nicotinate_pribotase-like_C"/>
</dbReference>
<proteinExistence type="inferred from homology"/>
<dbReference type="GO" id="GO:0004514">
    <property type="term" value="F:nicotinate-nucleotide diphosphorylase (carboxylating) activity"/>
    <property type="evidence" value="ECO:0007669"/>
    <property type="project" value="UniProtKB-EC"/>
</dbReference>
<dbReference type="InParanoid" id="A0A397RZ90"/>
<evidence type="ECO:0000256" key="6">
    <source>
        <dbReference type="ARBA" id="ARBA00009400"/>
    </source>
</evidence>
<comment type="function">
    <text evidence="2">Involved in the catabolism of quinolinic acid (QA).</text>
</comment>
<feature type="domain" description="Quinolinate phosphoribosyl transferase C-terminal" evidence="20">
    <location>
        <begin position="613"/>
        <end position="775"/>
    </location>
</feature>
<dbReference type="NCBIfam" id="TIGR00078">
    <property type="entry name" value="nadC"/>
    <property type="match status" value="1"/>
</dbReference>
<feature type="domain" description="Quinolinate phosphoribosyl transferase N-terminal" evidence="21">
    <location>
        <begin position="526"/>
        <end position="611"/>
    </location>
</feature>
<comment type="caution">
    <text evidence="23">The sequence shown here is derived from an EMBL/GenBank/DDBJ whole genome shotgun (WGS) entry which is preliminary data.</text>
</comment>
<dbReference type="FunFam" id="3.90.700.10:FF:000002">
    <property type="entry name" value="L-aspartate oxidase"/>
    <property type="match status" value="1"/>
</dbReference>
<evidence type="ECO:0000259" key="22">
    <source>
        <dbReference type="Pfam" id="PF02910"/>
    </source>
</evidence>
<evidence type="ECO:0000256" key="3">
    <source>
        <dbReference type="ARBA" id="ARBA00004893"/>
    </source>
</evidence>
<dbReference type="CDD" id="cd01572">
    <property type="entry name" value="QPRTase"/>
    <property type="match status" value="1"/>
</dbReference>
<dbReference type="Gene3D" id="3.90.1170.20">
    <property type="entry name" value="Quinolinate phosphoribosyl transferase, N-terminal domain"/>
    <property type="match status" value="1"/>
</dbReference>
<dbReference type="InterPro" id="IPR022412">
    <property type="entry name" value="Quinolinate_PRibosylTrfase_N"/>
</dbReference>
<dbReference type="Gene3D" id="3.50.50.60">
    <property type="entry name" value="FAD/NAD(P)-binding domain"/>
    <property type="match status" value="1"/>
</dbReference>
<comment type="subcellular location">
    <subcellularLocation>
        <location evidence="18">Cytoplasm</location>
    </subcellularLocation>
</comment>
<dbReference type="PANTHER" id="PTHR42716">
    <property type="entry name" value="L-ASPARTATE OXIDASE"/>
    <property type="match status" value="1"/>
</dbReference>
<organism evidence="23 24">
    <name type="scientific">Anaeroplasma bactoclasticum</name>
    <dbReference type="NCBI Taxonomy" id="2088"/>
    <lineage>
        <taxon>Bacteria</taxon>
        <taxon>Bacillati</taxon>
        <taxon>Mycoplasmatota</taxon>
        <taxon>Mollicutes</taxon>
        <taxon>Anaeroplasmatales</taxon>
        <taxon>Anaeroplasmataceae</taxon>
        <taxon>Anaeroplasma</taxon>
    </lineage>
</organism>
<dbReference type="GO" id="GO:0033765">
    <property type="term" value="F:steroid dehydrogenase activity, acting on the CH-CH group of donors"/>
    <property type="evidence" value="ECO:0007669"/>
    <property type="project" value="UniProtKB-ARBA"/>
</dbReference>
<evidence type="ECO:0000256" key="17">
    <source>
        <dbReference type="NCBIfam" id="TIGR00551"/>
    </source>
</evidence>
<dbReference type="GO" id="GO:0034628">
    <property type="term" value="P:'de novo' NAD+ biosynthetic process from L-aspartate"/>
    <property type="evidence" value="ECO:0007669"/>
    <property type="project" value="TreeGrafter"/>
</dbReference>
<dbReference type="FunFam" id="3.20.20.70:FF:000030">
    <property type="entry name" value="Nicotinate-nucleotide pyrophosphorylase, carboxylating"/>
    <property type="match status" value="1"/>
</dbReference>
<keyword evidence="11" id="KW-0328">Glycosyltransferase</keyword>
<dbReference type="FunCoup" id="A0A397RZ90">
    <property type="interactions" value="244"/>
</dbReference>
<dbReference type="UniPathway" id="UPA00253">
    <property type="reaction ID" value="UER00326"/>
</dbReference>
<keyword evidence="13 18" id="KW-0274">FAD</keyword>
<evidence type="ECO:0000256" key="8">
    <source>
        <dbReference type="ARBA" id="ARBA00021901"/>
    </source>
</evidence>
<comment type="pathway">
    <text evidence="3">Cofactor biosynthesis; NAD(+) biosynthesis; nicotinate D-ribonucleotide from quinolinate: step 1/1.</text>
</comment>
<sequence length="781" mass="86887">MKKTFEYDVVILGGGLAGIYTALNLNKNLKIAILVKDKIEKGSSNLAQGGIAAEVEFDPDKIEEHYEDTLKAGSYLNDKAATRVLVEEAGYNIKNLISLGVNFDRDSNGELVKTLEGAHRSRRILHAGGDATGAKVMADLRETLAKQENITVYEDEMAFEIIKKNKKAIGLIAINQANEPVYFFCQKIVIATGGVGGIYKNSTNEKFAVGDGIALAYRAGINISNMEFVQFHPTGLYEEEKQGQRFLISEAVRGEGAILKNIEGERFMAKYDKERMELAPRDVVSQAIYREMFDTWSDHVYLDITAKPKEFLMKRFPTIYEKCLSIGVDMSKDLIPVAPIEHFLCGGITTDLLGHTTLGNVYAVGECASTGVHGANRLASNSLLECLVYGNRVAKDINENITNGTKLDKVYPLMNEDFKKYNFKAIRTEIREIMDKYVSIVRTKEGLDIAKRIIEKHYKNLVTLEVMSRYYYETLNMVTIAMIIINAALSRPKSIGCHYMISSSLDMIKVDKIIKDALAEDMPNGDVTTDNLIPDGHQSKAMLIAKANGVISGVEVFRRVFELIGGRCNIKFYKKNGDKVSRMEKIALLEGDTKTILKGERVALNLIQRMCGIATETSKYVAKVKGNTKILDTRKTMPGLRYLDKLAVTHGGGTNHRYSLSDMVMLKDNHIDAAGGITEAVRQIKPKVNVKIEVEVETLDQFKEALNTECDIIMLDNMSLDLMAECVKLNNHKKMLEASGNMSLDRVEEVSLTGVDFISVGAITHSVKALDISLKFHEIKD</sequence>
<evidence type="ECO:0000256" key="1">
    <source>
        <dbReference type="ARBA" id="ARBA00001974"/>
    </source>
</evidence>
<dbReference type="Gene3D" id="1.20.58.100">
    <property type="entry name" value="Fumarate reductase/succinate dehydrogenase flavoprotein-like, C-terminal domain"/>
    <property type="match status" value="1"/>
</dbReference>
<dbReference type="Gene3D" id="3.90.700.10">
    <property type="entry name" value="Succinate dehydrogenase/fumarate reductase flavoprotein, catalytic domain"/>
    <property type="match status" value="1"/>
</dbReference>
<dbReference type="InterPro" id="IPR005288">
    <property type="entry name" value="NadB"/>
</dbReference>
<keyword evidence="14 18" id="KW-0560">Oxidoreductase</keyword>
<keyword evidence="9 18" id="KW-0285">Flavoprotein</keyword>
<evidence type="ECO:0000256" key="5">
    <source>
        <dbReference type="ARBA" id="ARBA00008562"/>
    </source>
</evidence>
<comment type="subunit">
    <text evidence="7">Hexamer formed by 3 homodimers.</text>
</comment>
<evidence type="ECO:0000313" key="23">
    <source>
        <dbReference type="EMBL" id="RIA75721.1"/>
    </source>
</evidence>
<keyword evidence="12" id="KW-0808">Transferase</keyword>
<evidence type="ECO:0000256" key="10">
    <source>
        <dbReference type="ARBA" id="ARBA00022642"/>
    </source>
</evidence>
<evidence type="ECO:0000259" key="21">
    <source>
        <dbReference type="Pfam" id="PF02749"/>
    </source>
</evidence>
<evidence type="ECO:0000256" key="12">
    <source>
        <dbReference type="ARBA" id="ARBA00022679"/>
    </source>
</evidence>
<comment type="catalytic activity">
    <reaction evidence="16">
        <text>L-aspartate + O2 = iminosuccinate + H2O2</text>
        <dbReference type="Rhea" id="RHEA:25876"/>
        <dbReference type="ChEBI" id="CHEBI:15379"/>
        <dbReference type="ChEBI" id="CHEBI:16240"/>
        <dbReference type="ChEBI" id="CHEBI:29991"/>
        <dbReference type="ChEBI" id="CHEBI:77875"/>
        <dbReference type="EC" id="1.4.3.16"/>
    </reaction>
    <physiologicalReaction direction="left-to-right" evidence="16">
        <dbReference type="Rhea" id="RHEA:25877"/>
    </physiologicalReaction>
</comment>
<dbReference type="EMBL" id="QXEV01000012">
    <property type="protein sequence ID" value="RIA75721.1"/>
    <property type="molecule type" value="Genomic_DNA"/>
</dbReference>
<dbReference type="InterPro" id="IPR036188">
    <property type="entry name" value="FAD/NAD-bd_sf"/>
</dbReference>
<comment type="catalytic activity">
    <reaction evidence="15">
        <text>nicotinate beta-D-ribonucleotide + CO2 + diphosphate = quinolinate + 5-phospho-alpha-D-ribose 1-diphosphate + 2 H(+)</text>
        <dbReference type="Rhea" id="RHEA:12733"/>
        <dbReference type="ChEBI" id="CHEBI:15378"/>
        <dbReference type="ChEBI" id="CHEBI:16526"/>
        <dbReference type="ChEBI" id="CHEBI:29959"/>
        <dbReference type="ChEBI" id="CHEBI:33019"/>
        <dbReference type="ChEBI" id="CHEBI:57502"/>
        <dbReference type="ChEBI" id="CHEBI:58017"/>
        <dbReference type="EC" id="2.4.2.19"/>
    </reaction>
</comment>
<evidence type="ECO:0000259" key="19">
    <source>
        <dbReference type="Pfam" id="PF00890"/>
    </source>
</evidence>
<dbReference type="SUPFAM" id="SSF54675">
    <property type="entry name" value="Nicotinate/Quinolinate PRTase N-terminal domain-like"/>
    <property type="match status" value="1"/>
</dbReference>
<dbReference type="Pfam" id="PF02749">
    <property type="entry name" value="QRPTase_N"/>
    <property type="match status" value="1"/>
</dbReference>
<dbReference type="EC" id="1.4.3.16" evidence="17 18"/>
<accession>A0A397RZ90</accession>
<comment type="pathway">
    <text evidence="4 18">Cofactor biosynthesis; NAD(+) biosynthesis; iminoaspartate from L-aspartate (oxidase route): step 1/1.</text>
</comment>
<evidence type="ECO:0000256" key="15">
    <source>
        <dbReference type="ARBA" id="ARBA00047445"/>
    </source>
</evidence>
<evidence type="ECO:0000256" key="18">
    <source>
        <dbReference type="RuleBase" id="RU362049"/>
    </source>
</evidence>
<comment type="similarity">
    <text evidence="6">Belongs to the NadC/ModD family.</text>
</comment>
<evidence type="ECO:0000313" key="24">
    <source>
        <dbReference type="Proteomes" id="UP000266506"/>
    </source>
</evidence>
<reference evidence="23 24" key="1">
    <citation type="submission" date="2018-08" db="EMBL/GenBank/DDBJ databases">
        <title>Genomic Encyclopedia of Archaeal and Bacterial Type Strains, Phase II (KMG-II): from individual species to whole genera.</title>
        <authorList>
            <person name="Goeker M."/>
        </authorList>
    </citation>
    <scope>NUCLEOTIDE SEQUENCE [LARGE SCALE GENOMIC DNA]</scope>
    <source>
        <strain evidence="23 24">ATCC 27112</strain>
    </source>
</reference>
<dbReference type="Proteomes" id="UP000266506">
    <property type="component" value="Unassembled WGS sequence"/>
</dbReference>
<keyword evidence="10 18" id="KW-0662">Pyridine nucleotide biosynthesis</keyword>
<evidence type="ECO:0000256" key="4">
    <source>
        <dbReference type="ARBA" id="ARBA00004950"/>
    </source>
</evidence>
<dbReference type="PANTHER" id="PTHR42716:SF2">
    <property type="entry name" value="L-ASPARTATE OXIDASE, CHLOROPLASTIC"/>
    <property type="match status" value="1"/>
</dbReference>
<dbReference type="GO" id="GO:0008734">
    <property type="term" value="F:L-aspartate oxidase activity"/>
    <property type="evidence" value="ECO:0007669"/>
    <property type="project" value="UniProtKB-UniRule"/>
</dbReference>
<dbReference type="InterPro" id="IPR037128">
    <property type="entry name" value="Quinolinate_PRibosylTase_N_sf"/>
</dbReference>
<dbReference type="InterPro" id="IPR037099">
    <property type="entry name" value="Fum_R/Succ_DH_flav-like_C_sf"/>
</dbReference>
<dbReference type="SUPFAM" id="SSF51905">
    <property type="entry name" value="FAD/NAD(P)-binding domain"/>
    <property type="match status" value="1"/>
</dbReference>
<dbReference type="InterPro" id="IPR002638">
    <property type="entry name" value="Quinolinate_PRibosylTrfase_C"/>
</dbReference>
<comment type="cofactor">
    <cofactor evidence="1 18">
        <name>FAD</name>
        <dbReference type="ChEBI" id="CHEBI:57692"/>
    </cofactor>
</comment>
<dbReference type="RefSeq" id="WP_162849816.1">
    <property type="nucleotide sequence ID" value="NZ_QXEV01000012.1"/>
</dbReference>
<dbReference type="Pfam" id="PF01729">
    <property type="entry name" value="QRPTase_C"/>
    <property type="match status" value="1"/>
</dbReference>
<dbReference type="Gene3D" id="3.20.20.70">
    <property type="entry name" value="Aldolase class I"/>
    <property type="match status" value="1"/>
</dbReference>
<evidence type="ECO:0000256" key="14">
    <source>
        <dbReference type="ARBA" id="ARBA00023002"/>
    </source>
</evidence>
<protein>
    <recommendedName>
        <fullName evidence="8 17">L-aspartate oxidase</fullName>
        <ecNumber evidence="17 18">1.4.3.16</ecNumber>
    </recommendedName>
</protein>